<sequence>MKLGISSLVGIEPTPFPELLGALAGYGFDTIEVNVGPGYQPIGGASFPGHLDLRAIVRDGGGETRELAARHGIAISALAPMVNLLTADLALRAARIAEFRLTLDACAALGVDTLVTFTGSAHGMHFWGLPGVGDGHPTSRVGENLAIFREVYTPLADYAGERGVRIAFETAGRGGGEGNLAHAPELWDLMFDAVPSPALGLSFDPSHLVWLHIPDIPGVIRKYAARIYHFDGKDAEILPDRLARQGIFGHGWWRYRLPGCGAIDWMAITSTLEEIGYSGAIDIENEDPLRPGLAAAAWSADYLRRHCPPPLPTPR</sequence>
<dbReference type="EMBL" id="CADCWN010000245">
    <property type="protein sequence ID" value="CAA9581799.1"/>
    <property type="molecule type" value="Genomic_DNA"/>
</dbReference>
<evidence type="ECO:0000259" key="1">
    <source>
        <dbReference type="Pfam" id="PF01261"/>
    </source>
</evidence>
<dbReference type="InterPro" id="IPR050312">
    <property type="entry name" value="IolE/XylAMocC-like"/>
</dbReference>
<evidence type="ECO:0000313" key="2">
    <source>
        <dbReference type="EMBL" id="CAA9581799.1"/>
    </source>
</evidence>
<dbReference type="Gene3D" id="3.20.20.150">
    <property type="entry name" value="Divalent-metal-dependent TIM barrel enzymes"/>
    <property type="match status" value="1"/>
</dbReference>
<dbReference type="SUPFAM" id="SSF51658">
    <property type="entry name" value="Xylose isomerase-like"/>
    <property type="match status" value="1"/>
</dbReference>
<dbReference type="Pfam" id="PF01261">
    <property type="entry name" value="AP_endonuc_2"/>
    <property type="match status" value="1"/>
</dbReference>
<name>A0A6J4VSB7_9BACT</name>
<protein>
    <recommendedName>
        <fullName evidence="1">Xylose isomerase-like TIM barrel domain-containing protein</fullName>
    </recommendedName>
</protein>
<dbReference type="PANTHER" id="PTHR12110:SF21">
    <property type="entry name" value="XYLOSE ISOMERASE-LIKE TIM BARREL DOMAIN-CONTAINING PROTEIN"/>
    <property type="match status" value="1"/>
</dbReference>
<dbReference type="AlphaFoldDB" id="A0A6J4VSB7"/>
<reference evidence="2" key="1">
    <citation type="submission" date="2020-02" db="EMBL/GenBank/DDBJ databases">
        <authorList>
            <person name="Meier V. D."/>
        </authorList>
    </citation>
    <scope>NUCLEOTIDE SEQUENCE</scope>
    <source>
        <strain evidence="2">AVDCRST_MAG18</strain>
    </source>
</reference>
<feature type="domain" description="Xylose isomerase-like TIM barrel" evidence="1">
    <location>
        <begin position="22"/>
        <end position="305"/>
    </location>
</feature>
<dbReference type="PANTHER" id="PTHR12110">
    <property type="entry name" value="HYDROXYPYRUVATE ISOMERASE"/>
    <property type="match status" value="1"/>
</dbReference>
<proteinExistence type="predicted"/>
<organism evidence="2">
    <name type="scientific">uncultured Thermomicrobiales bacterium</name>
    <dbReference type="NCBI Taxonomy" id="1645740"/>
    <lineage>
        <taxon>Bacteria</taxon>
        <taxon>Pseudomonadati</taxon>
        <taxon>Thermomicrobiota</taxon>
        <taxon>Thermomicrobia</taxon>
        <taxon>Thermomicrobiales</taxon>
        <taxon>environmental samples</taxon>
    </lineage>
</organism>
<accession>A0A6J4VSB7</accession>
<dbReference type="InterPro" id="IPR013022">
    <property type="entry name" value="Xyl_isomerase-like_TIM-brl"/>
</dbReference>
<dbReference type="InterPro" id="IPR036237">
    <property type="entry name" value="Xyl_isomerase-like_sf"/>
</dbReference>
<gene>
    <name evidence="2" type="ORF">AVDCRST_MAG18-3247</name>
</gene>